<dbReference type="NCBIfam" id="NF010093">
    <property type="entry name" value="PRK13579.1"/>
    <property type="match status" value="1"/>
</dbReference>
<dbReference type="GO" id="GO:0008483">
    <property type="term" value="F:transaminase activity"/>
    <property type="evidence" value="ECO:0007669"/>
    <property type="project" value="UniProtKB-KW"/>
</dbReference>
<evidence type="ECO:0000256" key="3">
    <source>
        <dbReference type="ARBA" id="ARBA00022576"/>
    </source>
</evidence>
<dbReference type="Proteomes" id="UP000189818">
    <property type="component" value="Unassembled WGS sequence"/>
</dbReference>
<dbReference type="PIRSF" id="PIRSF006487">
    <property type="entry name" value="GcvT"/>
    <property type="match status" value="1"/>
</dbReference>
<dbReference type="GO" id="GO:0032259">
    <property type="term" value="P:methylation"/>
    <property type="evidence" value="ECO:0007669"/>
    <property type="project" value="UniProtKB-KW"/>
</dbReference>
<feature type="domain" description="GCVT N-terminal" evidence="8">
    <location>
        <begin position="20"/>
        <end position="266"/>
    </location>
</feature>
<dbReference type="PANTHER" id="PTHR43757:SF2">
    <property type="entry name" value="AMINOMETHYLTRANSFERASE, MITOCHONDRIAL"/>
    <property type="match status" value="1"/>
</dbReference>
<protein>
    <recommendedName>
        <fullName evidence="2">aminomethyltransferase</fullName>
        <ecNumber evidence="2">2.1.2.10</ecNumber>
    </recommendedName>
    <alternativeName>
        <fullName evidence="5">Glycine cleavage system T protein</fullName>
    </alternativeName>
</protein>
<dbReference type="EC" id="2.1.2.10" evidence="2"/>
<proteinExistence type="inferred from homology"/>
<dbReference type="EMBL" id="FUYM01000005">
    <property type="protein sequence ID" value="SKB71301.1"/>
    <property type="molecule type" value="Genomic_DNA"/>
</dbReference>
<dbReference type="STRING" id="439228.SAMN06295920_105204"/>
<dbReference type="Gene3D" id="2.40.30.110">
    <property type="entry name" value="Aminomethyltransferase beta-barrel domains"/>
    <property type="match status" value="1"/>
</dbReference>
<dbReference type="GO" id="GO:0005960">
    <property type="term" value="C:glycine cleavage complex"/>
    <property type="evidence" value="ECO:0007669"/>
    <property type="project" value="InterPro"/>
</dbReference>
<dbReference type="AlphaFoldDB" id="A0A1T5DIA0"/>
<dbReference type="Gene3D" id="3.30.70.1400">
    <property type="entry name" value="Aminomethyltransferase beta-barrel domains"/>
    <property type="match status" value="1"/>
</dbReference>
<dbReference type="Pfam" id="PF01571">
    <property type="entry name" value="GCV_T"/>
    <property type="match status" value="1"/>
</dbReference>
<dbReference type="Gene3D" id="4.10.1250.10">
    <property type="entry name" value="Aminomethyltransferase fragment"/>
    <property type="match status" value="1"/>
</dbReference>
<dbReference type="GO" id="GO:0008168">
    <property type="term" value="F:methyltransferase activity"/>
    <property type="evidence" value="ECO:0007669"/>
    <property type="project" value="UniProtKB-KW"/>
</dbReference>
<dbReference type="Pfam" id="PF08669">
    <property type="entry name" value="GCV_T_C"/>
    <property type="match status" value="1"/>
</dbReference>
<sequence length="376" mass="40452">MSEDLTPEEQDDIIQTLPLDRWHRDQGARMVPFAGYSMPIQYEGILAEHLWTRESAGLFDVSHMGQLLVSGDGVDTALEALMPGDFVNLGVDRMRYSLLLDDQGGILDDLMVTRRAGDFYLVVNGATKADDIAHLHEHLPEELTLNHLDEHALLALQGPKAVDALSRICPGVEMLTFMTAGAFELAGAPVWISRSGYTGEDGFEISLPAEAAEAAATLLLAQPEVKPIGLGARDSLRLEAGLPLYGHDLDTDTDPATAGLGFAVPKRRRAEGGFPGATRIVRDLREGPARKRIGLILAGRLPAREGAPIFDGDTPVGAVSSGGFSPSLQVPIAMGYVQAASAELNRPLQIEVRGKRLDAVVAPMPFVPHRYVRQGS</sequence>
<dbReference type="InterPro" id="IPR006222">
    <property type="entry name" value="GCVT_N"/>
</dbReference>
<dbReference type="GO" id="GO:0006546">
    <property type="term" value="P:glycine catabolic process"/>
    <property type="evidence" value="ECO:0007669"/>
    <property type="project" value="InterPro"/>
</dbReference>
<keyword evidence="10" id="KW-0489">Methyltransferase</keyword>
<accession>A0A1T5DIA0</accession>
<evidence type="ECO:0000259" key="9">
    <source>
        <dbReference type="Pfam" id="PF08669"/>
    </source>
</evidence>
<comment type="similarity">
    <text evidence="1">Belongs to the GcvT family.</text>
</comment>
<name>A0A1T5DIA0_9SPHN</name>
<dbReference type="InterPro" id="IPR029043">
    <property type="entry name" value="GcvT/YgfZ_C"/>
</dbReference>
<evidence type="ECO:0000256" key="7">
    <source>
        <dbReference type="PIRSR" id="PIRSR006487-1"/>
    </source>
</evidence>
<evidence type="ECO:0000256" key="6">
    <source>
        <dbReference type="ARBA" id="ARBA00047665"/>
    </source>
</evidence>
<evidence type="ECO:0000256" key="5">
    <source>
        <dbReference type="ARBA" id="ARBA00031395"/>
    </source>
</evidence>
<feature type="domain" description="Aminomethyltransferase C-terminal" evidence="9">
    <location>
        <begin position="290"/>
        <end position="367"/>
    </location>
</feature>
<dbReference type="GO" id="GO:0004047">
    <property type="term" value="F:aminomethyltransferase activity"/>
    <property type="evidence" value="ECO:0007669"/>
    <property type="project" value="UniProtKB-EC"/>
</dbReference>
<dbReference type="NCBIfam" id="TIGR00528">
    <property type="entry name" value="gcvT"/>
    <property type="match status" value="1"/>
</dbReference>
<organism evidence="10 11">
    <name type="scientific">Rhizorhabdus histidinilytica</name>
    <dbReference type="NCBI Taxonomy" id="439228"/>
    <lineage>
        <taxon>Bacteria</taxon>
        <taxon>Pseudomonadati</taxon>
        <taxon>Pseudomonadota</taxon>
        <taxon>Alphaproteobacteria</taxon>
        <taxon>Sphingomonadales</taxon>
        <taxon>Sphingomonadaceae</taxon>
        <taxon>Rhizorhabdus</taxon>
    </lineage>
</organism>
<dbReference type="SUPFAM" id="SSF101790">
    <property type="entry name" value="Aminomethyltransferase beta-barrel domain"/>
    <property type="match status" value="1"/>
</dbReference>
<gene>
    <name evidence="10" type="ORF">SAMN06295920_105204</name>
</gene>
<dbReference type="InterPro" id="IPR027266">
    <property type="entry name" value="TrmE/GcvT-like"/>
</dbReference>
<keyword evidence="3" id="KW-0032">Aminotransferase</keyword>
<evidence type="ECO:0000256" key="1">
    <source>
        <dbReference type="ARBA" id="ARBA00008609"/>
    </source>
</evidence>
<keyword evidence="11" id="KW-1185">Reference proteome</keyword>
<evidence type="ECO:0000259" key="8">
    <source>
        <dbReference type="Pfam" id="PF01571"/>
    </source>
</evidence>
<reference evidence="11" key="1">
    <citation type="submission" date="2017-02" db="EMBL/GenBank/DDBJ databases">
        <authorList>
            <person name="Varghese N."/>
            <person name="Submissions S."/>
        </authorList>
    </citation>
    <scope>NUCLEOTIDE SEQUENCE [LARGE SCALE GENOMIC DNA]</scope>
    <source>
        <strain evidence="11">UM2</strain>
    </source>
</reference>
<dbReference type="Gene3D" id="3.30.1360.120">
    <property type="entry name" value="Probable tRNA modification gtpase trme, domain 1"/>
    <property type="match status" value="1"/>
</dbReference>
<dbReference type="InterPro" id="IPR006223">
    <property type="entry name" value="GcvT"/>
</dbReference>
<comment type="catalytic activity">
    <reaction evidence="6">
        <text>N(6)-[(R)-S(8)-aminomethyldihydrolipoyl]-L-lysyl-[protein] + (6S)-5,6,7,8-tetrahydrofolate = N(6)-[(R)-dihydrolipoyl]-L-lysyl-[protein] + (6R)-5,10-methylene-5,6,7,8-tetrahydrofolate + NH4(+)</text>
        <dbReference type="Rhea" id="RHEA:16945"/>
        <dbReference type="Rhea" id="RHEA-COMP:10475"/>
        <dbReference type="Rhea" id="RHEA-COMP:10492"/>
        <dbReference type="ChEBI" id="CHEBI:15636"/>
        <dbReference type="ChEBI" id="CHEBI:28938"/>
        <dbReference type="ChEBI" id="CHEBI:57453"/>
        <dbReference type="ChEBI" id="CHEBI:83100"/>
        <dbReference type="ChEBI" id="CHEBI:83143"/>
        <dbReference type="EC" id="2.1.2.10"/>
    </reaction>
</comment>
<dbReference type="NCBIfam" id="NF001567">
    <property type="entry name" value="PRK00389.1"/>
    <property type="match status" value="1"/>
</dbReference>
<evidence type="ECO:0000313" key="10">
    <source>
        <dbReference type="EMBL" id="SKB71301.1"/>
    </source>
</evidence>
<evidence type="ECO:0000313" key="11">
    <source>
        <dbReference type="Proteomes" id="UP000189818"/>
    </source>
</evidence>
<keyword evidence="4 10" id="KW-0808">Transferase</keyword>
<dbReference type="InterPro" id="IPR013977">
    <property type="entry name" value="GcvT_C"/>
</dbReference>
<evidence type="ECO:0000256" key="4">
    <source>
        <dbReference type="ARBA" id="ARBA00022679"/>
    </source>
</evidence>
<feature type="binding site" evidence="7">
    <location>
        <position position="204"/>
    </location>
    <ligand>
        <name>substrate</name>
    </ligand>
</feature>
<dbReference type="PANTHER" id="PTHR43757">
    <property type="entry name" value="AMINOMETHYLTRANSFERASE"/>
    <property type="match status" value="1"/>
</dbReference>
<evidence type="ECO:0000256" key="2">
    <source>
        <dbReference type="ARBA" id="ARBA00012616"/>
    </source>
</evidence>
<dbReference type="InterPro" id="IPR028896">
    <property type="entry name" value="GcvT/YgfZ/DmdA"/>
</dbReference>
<dbReference type="SUPFAM" id="SSF103025">
    <property type="entry name" value="Folate-binding domain"/>
    <property type="match status" value="1"/>
</dbReference>